<keyword evidence="2" id="KW-1185">Reference proteome</keyword>
<dbReference type="AlphaFoldDB" id="A0A2K6WJU5"/>
<dbReference type="Proteomes" id="UP000024404">
    <property type="component" value="Unassembled WGS sequence"/>
</dbReference>
<evidence type="ECO:0000313" key="2">
    <source>
        <dbReference type="Proteomes" id="UP000024404"/>
    </source>
</evidence>
<dbReference type="EnsemblMetazoa" id="OVOC9099.2">
    <property type="protein sequence ID" value="OVOC9099.2"/>
    <property type="gene ID" value="WBGene00245908"/>
</dbReference>
<proteinExistence type="predicted"/>
<sequence length="564" mass="66582">MSDKISQSVKVVLKRLFFSYSQAVEDENERMNNQLLEKILDRLANKKYDEVYHLIIASRDQDIVAVYRQLFRVIIEEYDDDFVENGISDSMLENVLLLVKTYGASNDKLLVSLQCSDRVTSWKAFVMLGSFIEEILPELKDLNESYSYDIRKIYIPSWMERFEKNIVLNYPDDQLNKEYLSKLETDYLDDNYYDLALPDTSSDLFLSAVFMFLRIFTLSMSRNYGILDVLFDRILACTHIQSHFMEAFMLKLDAIYRFSDRLLPLNTLVFVNSFKARFCSLPRVFSPEYYLKLAIGPLRHSLHVSTSNMFNIGYVVLVLRNCLVSIKNESIERNEWTFFLGFLADFIICCEECTLCKVREACMDTFKLFLSKFELVAQVLIIRKLFNMIRKNEIQRKNLHRINIHDEKSLKFEPQILAWIIDLFRSKLNYSLFRRELGFFWGDLVSIRYSSLSDGLQYYLSVFVLAQEQALRKLNPKMMLNIYEHYLQPLQVQISDWVALVEVQERQITHGNLEVPADQLAANMQRLEMETRQQLDSQSLPLLQFQYLETLNFVKTFLHNVHML</sequence>
<name>A0A2K6WJU5_ONCVO</name>
<evidence type="ECO:0000313" key="1">
    <source>
        <dbReference type="EnsemblMetazoa" id="OVOC9099.2"/>
    </source>
</evidence>
<dbReference type="EMBL" id="CMVM020000255">
    <property type="status" value="NOT_ANNOTATED_CDS"/>
    <property type="molecule type" value="Genomic_DNA"/>
</dbReference>
<protein>
    <submittedName>
        <fullName evidence="1">Uncharacterized protein</fullName>
    </submittedName>
</protein>
<dbReference type="OMA" id="MFNIGYV"/>
<reference evidence="1" key="2">
    <citation type="submission" date="2018-02" db="UniProtKB">
        <authorList>
            <consortium name="EnsemblMetazoa"/>
        </authorList>
    </citation>
    <scope>IDENTIFICATION</scope>
</reference>
<accession>A0A2K6WJU5</accession>
<dbReference type="EnsemblMetazoa" id="OVOC9099.1">
    <property type="protein sequence ID" value="OVOC9099.1"/>
    <property type="gene ID" value="WBGene00245908"/>
</dbReference>
<organism evidence="1 2">
    <name type="scientific">Onchocerca volvulus</name>
    <dbReference type="NCBI Taxonomy" id="6282"/>
    <lineage>
        <taxon>Eukaryota</taxon>
        <taxon>Metazoa</taxon>
        <taxon>Ecdysozoa</taxon>
        <taxon>Nematoda</taxon>
        <taxon>Chromadorea</taxon>
        <taxon>Rhabditida</taxon>
        <taxon>Spirurina</taxon>
        <taxon>Spiruromorpha</taxon>
        <taxon>Filarioidea</taxon>
        <taxon>Onchocercidae</taxon>
        <taxon>Onchocerca</taxon>
    </lineage>
</organism>
<reference evidence="2" key="1">
    <citation type="submission" date="2013-10" db="EMBL/GenBank/DDBJ databases">
        <title>Genome sequencing of Onchocerca volvulus.</title>
        <authorList>
            <person name="Cotton J."/>
            <person name="Tsai J."/>
            <person name="Stanley E."/>
            <person name="Tracey A."/>
            <person name="Holroyd N."/>
            <person name="Lustigman S."/>
            <person name="Berriman M."/>
        </authorList>
    </citation>
    <scope>NUCLEOTIDE SEQUENCE</scope>
</reference>